<evidence type="ECO:0000313" key="4">
    <source>
        <dbReference type="Proteomes" id="UP001154240"/>
    </source>
</evidence>
<dbReference type="GO" id="GO:0003700">
    <property type="term" value="F:DNA-binding transcription factor activity"/>
    <property type="evidence" value="ECO:0007669"/>
    <property type="project" value="InterPro"/>
</dbReference>
<sequence length="181" mass="19591">MSNSVQENEKGHASETGGEVLLGPGVTPPVPKDSYELRILQSIRRIIRAVEIHSHKLAHEHEITGPQLGCLLALAKGGPLTITQLARMVYQSPSTVVGIVDRLTDKGLALRERSSKDRRLVQVCVTAAGETLIANAPSPLQKTLAESLKNLPELEQVSITLALEKVVDMMEARKIEAPPVL</sequence>
<feature type="domain" description="HTH marR-type" evidence="2">
    <location>
        <begin position="36"/>
        <end position="168"/>
    </location>
</feature>
<dbReference type="RefSeq" id="WP_307632161.1">
    <property type="nucleotide sequence ID" value="NZ_JAPHEH010000001.1"/>
</dbReference>
<dbReference type="SMART" id="SM00347">
    <property type="entry name" value="HTH_MARR"/>
    <property type="match status" value="1"/>
</dbReference>
<dbReference type="InterPro" id="IPR039422">
    <property type="entry name" value="MarR/SlyA-like"/>
</dbReference>
<dbReference type="Pfam" id="PF12802">
    <property type="entry name" value="MarR_2"/>
    <property type="match status" value="1"/>
</dbReference>
<evidence type="ECO:0000256" key="1">
    <source>
        <dbReference type="SAM" id="MobiDB-lite"/>
    </source>
</evidence>
<dbReference type="PROSITE" id="PS50995">
    <property type="entry name" value="HTH_MARR_2"/>
    <property type="match status" value="1"/>
</dbReference>
<accession>A0A9X4MD13</accession>
<dbReference type="InterPro" id="IPR000835">
    <property type="entry name" value="HTH_MarR-typ"/>
</dbReference>
<reference evidence="3" key="2">
    <citation type="submission" date="2022-10" db="EMBL/GenBank/DDBJ databases">
        <authorList>
            <person name="Aronson H.S."/>
        </authorList>
    </citation>
    <scope>NUCLEOTIDE SEQUENCE</scope>
    <source>
        <strain evidence="3">RS19-109</strain>
    </source>
</reference>
<dbReference type="SUPFAM" id="SSF46785">
    <property type="entry name" value="Winged helix' DNA-binding domain"/>
    <property type="match status" value="1"/>
</dbReference>
<evidence type="ECO:0000313" key="3">
    <source>
        <dbReference type="EMBL" id="MDG4475186.1"/>
    </source>
</evidence>
<comment type="caution">
    <text evidence="3">The sequence shown here is derived from an EMBL/GenBank/DDBJ whole genome shotgun (WGS) entry which is preliminary data.</text>
</comment>
<dbReference type="Gene3D" id="1.10.10.10">
    <property type="entry name" value="Winged helix-like DNA-binding domain superfamily/Winged helix DNA-binding domain"/>
    <property type="match status" value="1"/>
</dbReference>
<organism evidence="3 4">
    <name type="scientific">Thiovibrio frasassiensis</name>
    <dbReference type="NCBI Taxonomy" id="2984131"/>
    <lineage>
        <taxon>Bacteria</taxon>
        <taxon>Pseudomonadati</taxon>
        <taxon>Thermodesulfobacteriota</taxon>
        <taxon>Desulfobulbia</taxon>
        <taxon>Desulfobulbales</taxon>
        <taxon>Thiovibrionaceae</taxon>
        <taxon>Thiovibrio</taxon>
    </lineage>
</organism>
<evidence type="ECO:0000259" key="2">
    <source>
        <dbReference type="PROSITE" id="PS50995"/>
    </source>
</evidence>
<feature type="region of interest" description="Disordered" evidence="1">
    <location>
        <begin position="1"/>
        <end position="27"/>
    </location>
</feature>
<dbReference type="InterPro" id="IPR036388">
    <property type="entry name" value="WH-like_DNA-bd_sf"/>
</dbReference>
<dbReference type="AlphaFoldDB" id="A0A9X4MD13"/>
<dbReference type="InterPro" id="IPR036390">
    <property type="entry name" value="WH_DNA-bd_sf"/>
</dbReference>
<keyword evidence="4" id="KW-1185">Reference proteome</keyword>
<dbReference type="EMBL" id="JAPHEH010000001">
    <property type="protein sequence ID" value="MDG4475186.1"/>
    <property type="molecule type" value="Genomic_DNA"/>
</dbReference>
<proteinExistence type="predicted"/>
<name>A0A9X4MD13_9BACT</name>
<dbReference type="Proteomes" id="UP001154240">
    <property type="component" value="Unassembled WGS sequence"/>
</dbReference>
<gene>
    <name evidence="3" type="ORF">OLX77_03305</name>
</gene>
<protein>
    <submittedName>
        <fullName evidence="3">MarR family winged helix-turn-helix transcriptional regulator</fullName>
    </submittedName>
</protein>
<reference evidence="3" key="1">
    <citation type="journal article" date="2022" name="bioRxiv">
        <title>Thiovibrio frasassiensisgen. nov., sp. nov., an autotrophic, elemental sulfur disproportionating bacterium isolated from sulfidic karst sediment, and proposal of Thiovibrionaceae fam. nov.</title>
        <authorList>
            <person name="Aronson H."/>
            <person name="Thomas C."/>
            <person name="Bhattacharyya M."/>
            <person name="Eckstein S."/>
            <person name="Jensen S."/>
            <person name="Barco R."/>
            <person name="Macalady J."/>
            <person name="Amend J."/>
        </authorList>
    </citation>
    <scope>NUCLEOTIDE SEQUENCE</scope>
    <source>
        <strain evidence="3">RS19-109</strain>
    </source>
</reference>
<feature type="compositionally biased region" description="Low complexity" evidence="1">
    <location>
        <begin position="15"/>
        <end position="25"/>
    </location>
</feature>
<dbReference type="GO" id="GO:0006950">
    <property type="term" value="P:response to stress"/>
    <property type="evidence" value="ECO:0007669"/>
    <property type="project" value="TreeGrafter"/>
</dbReference>
<dbReference type="PANTHER" id="PTHR33164">
    <property type="entry name" value="TRANSCRIPTIONAL REGULATOR, MARR FAMILY"/>
    <property type="match status" value="1"/>
</dbReference>
<dbReference type="PANTHER" id="PTHR33164:SF89">
    <property type="entry name" value="MARR FAMILY REGULATORY PROTEIN"/>
    <property type="match status" value="1"/>
</dbReference>